<comment type="caution">
    <text evidence="3">The sequence shown here is derived from an EMBL/GenBank/DDBJ whole genome shotgun (WGS) entry which is preliminary data.</text>
</comment>
<evidence type="ECO:0000259" key="2">
    <source>
        <dbReference type="Pfam" id="PF14344"/>
    </source>
</evidence>
<proteinExistence type="predicted"/>
<dbReference type="PROSITE" id="PS51257">
    <property type="entry name" value="PROKAR_LIPOPROTEIN"/>
    <property type="match status" value="1"/>
</dbReference>
<feature type="region of interest" description="Disordered" evidence="1">
    <location>
        <begin position="23"/>
        <end position="42"/>
    </location>
</feature>
<feature type="domain" description="DUF4397" evidence="2">
    <location>
        <begin position="261"/>
        <end position="381"/>
    </location>
</feature>
<gene>
    <name evidence="3" type="ORF">GCM10009092_21200</name>
</gene>
<dbReference type="Pfam" id="PF14344">
    <property type="entry name" value="DUF4397"/>
    <property type="match status" value="2"/>
</dbReference>
<dbReference type="EMBL" id="BAAAEI010000010">
    <property type="protein sequence ID" value="GAA0356725.1"/>
    <property type="molecule type" value="Genomic_DNA"/>
</dbReference>
<sequence length="469" mass="48188">MQGITKLLTISLMTAALTGCWLDDDDDPAPVPTPTPEQPAPEPADAFVRITHAVADAPGVNILAGNSILAGLENVDYQVSSPWITVDEGSYDIQVDARLPGDNLAAVIGPVSLTFTADKSYDILAVGKVETIEPLVIENDVTDVSAGNARVQVVHGAADAPAVDIYVTAPDDDLSSAQALATLAFKQYTAQMEVSAGDYRIRITPAGSLDVVFDSGTVTLPDGLDAMVTATDNVGAGSAPVSLLLSTPEGSSLIWDANAGAHLRVVHGVADAPAVDILLNNATTPAAPTLDALAFKQDSGYLPVAAGDYLVDVLADADNSLVVIDDAELMPAQGMIYTVIAHNQLADIALGVLADTPRSLATAAKVRIVHASPTAGDVDIYVTQDDDISDDAPAFSAVPFSSPDLATTGYVELAEGSYYVTVTGAGSKDAAIGPLMLEFTAGQVFTAIALDGDGGGLPPQVILLDDSQP</sequence>
<dbReference type="RefSeq" id="WP_343844773.1">
    <property type="nucleotide sequence ID" value="NZ_BAAAEI010000010.1"/>
</dbReference>
<evidence type="ECO:0000313" key="4">
    <source>
        <dbReference type="Proteomes" id="UP001501757"/>
    </source>
</evidence>
<reference evidence="3 4" key="1">
    <citation type="journal article" date="2019" name="Int. J. Syst. Evol. Microbiol.">
        <title>The Global Catalogue of Microorganisms (GCM) 10K type strain sequencing project: providing services to taxonomists for standard genome sequencing and annotation.</title>
        <authorList>
            <consortium name="The Broad Institute Genomics Platform"/>
            <consortium name="The Broad Institute Genome Sequencing Center for Infectious Disease"/>
            <person name="Wu L."/>
            <person name="Ma J."/>
        </authorList>
    </citation>
    <scope>NUCLEOTIDE SEQUENCE [LARGE SCALE GENOMIC DNA]</scope>
    <source>
        <strain evidence="3 4">JCM 13378</strain>
    </source>
</reference>
<evidence type="ECO:0000313" key="3">
    <source>
        <dbReference type="EMBL" id="GAA0356725.1"/>
    </source>
</evidence>
<evidence type="ECO:0000256" key="1">
    <source>
        <dbReference type="SAM" id="MobiDB-lite"/>
    </source>
</evidence>
<dbReference type="InterPro" id="IPR025510">
    <property type="entry name" value="DUF4397"/>
</dbReference>
<protein>
    <recommendedName>
        <fullName evidence="2">DUF4397 domain-containing protein</fullName>
    </recommendedName>
</protein>
<dbReference type="Proteomes" id="UP001501757">
    <property type="component" value="Unassembled WGS sequence"/>
</dbReference>
<feature type="compositionally biased region" description="Pro residues" evidence="1">
    <location>
        <begin position="29"/>
        <end position="42"/>
    </location>
</feature>
<organism evidence="3 4">
    <name type="scientific">Bowmanella denitrificans</name>
    <dbReference type="NCBI Taxonomy" id="366582"/>
    <lineage>
        <taxon>Bacteria</taxon>
        <taxon>Pseudomonadati</taxon>
        <taxon>Pseudomonadota</taxon>
        <taxon>Gammaproteobacteria</taxon>
        <taxon>Alteromonadales</taxon>
        <taxon>Alteromonadaceae</taxon>
        <taxon>Bowmanella</taxon>
    </lineage>
</organism>
<feature type="domain" description="DUF4397" evidence="2">
    <location>
        <begin position="46"/>
        <end position="166"/>
    </location>
</feature>
<accession>A0ABN0X6Z8</accession>
<name>A0ABN0X6Z8_9ALTE</name>
<keyword evidence="4" id="KW-1185">Reference proteome</keyword>